<feature type="active site" evidence="5 6">
    <location>
        <position position="208"/>
    </location>
</feature>
<dbReference type="PIRSF" id="PIRSF000876">
    <property type="entry name" value="RR_chemtxs_CheB"/>
    <property type="match status" value="1"/>
</dbReference>
<dbReference type="NCBIfam" id="NF001965">
    <property type="entry name" value="PRK00742.1"/>
    <property type="match status" value="1"/>
</dbReference>
<dbReference type="SMART" id="SM00448">
    <property type="entry name" value="REC"/>
    <property type="match status" value="1"/>
</dbReference>
<dbReference type="CDD" id="cd16432">
    <property type="entry name" value="CheB_Rec"/>
    <property type="match status" value="1"/>
</dbReference>
<comment type="domain">
    <text evidence="5">Contains a C-terminal catalytic domain, and an N-terminal region which modulates catalytic activity.</text>
</comment>
<dbReference type="HAMAP" id="MF_00099">
    <property type="entry name" value="CheB_chemtxs"/>
    <property type="match status" value="1"/>
</dbReference>
<sequence length="370" mass="39931">MQPTERSGTTPAPIDVMVVDDSAVVRQRLKSIIETDTRFRVILAADPYEAVALLRKSVPGLILLDVEMPRMDGLTFLRKLMRQHPLPVVLCTDQAERAVTALEMGAVEVIAKPDWREAGRLNAWSHNLLESLRNAARAGRIPMRDERASSTDPRHTADAILPKVPYNPRTGTAERIVVVGVSTGGVQAVQHLLADFPADAPGIVIVQHMPPDFTGAFASRLNNDPKIAMEVAEAKHHEPIRQGRVLIIPGDQHGLVRRTGVGCRVELVDGPPVCRHRPSVEVLFRSAAQAAGPHAAGVIMTGMGDDGAGGLLEMREAGSMTIAQNEATCIVFGMPREAIRRGAAKFVTPLDRIAAAVMAWNAGSDTGSWH</sequence>
<evidence type="ECO:0000259" key="8">
    <source>
        <dbReference type="PROSITE" id="PS50110"/>
    </source>
</evidence>
<dbReference type="GO" id="GO:0050568">
    <property type="term" value="F:protein-glutamine glutaminase activity"/>
    <property type="evidence" value="ECO:0007669"/>
    <property type="project" value="UniProtKB-UniRule"/>
</dbReference>
<dbReference type="GO" id="GO:0006935">
    <property type="term" value="P:chemotaxis"/>
    <property type="evidence" value="ECO:0007669"/>
    <property type="project" value="UniProtKB-UniRule"/>
</dbReference>
<accession>A0AAU7CIG8</accession>
<dbReference type="GO" id="GO:0000156">
    <property type="term" value="F:phosphorelay response regulator activity"/>
    <property type="evidence" value="ECO:0007669"/>
    <property type="project" value="InterPro"/>
</dbReference>
<dbReference type="CDD" id="cd17541">
    <property type="entry name" value="REC_CheB-like"/>
    <property type="match status" value="1"/>
</dbReference>
<dbReference type="PANTHER" id="PTHR42872">
    <property type="entry name" value="PROTEIN-GLUTAMATE METHYLESTERASE/PROTEIN-GLUTAMINE GLUTAMINASE"/>
    <property type="match status" value="1"/>
</dbReference>
<evidence type="ECO:0000313" key="10">
    <source>
        <dbReference type="EMBL" id="XBH04798.1"/>
    </source>
</evidence>
<dbReference type="Pfam" id="PF00072">
    <property type="entry name" value="Response_reg"/>
    <property type="match status" value="1"/>
</dbReference>
<evidence type="ECO:0000256" key="2">
    <source>
        <dbReference type="ARBA" id="ARBA00022500"/>
    </source>
</evidence>
<comment type="similarity">
    <text evidence="5">Belongs to the CheB family.</text>
</comment>
<gene>
    <name evidence="5 10" type="primary">cheB</name>
    <name evidence="10" type="ORF">V5E97_01910</name>
</gene>
<feature type="domain" description="Response regulatory" evidence="8">
    <location>
        <begin position="15"/>
        <end position="127"/>
    </location>
</feature>
<keyword evidence="1 5" id="KW-0963">Cytoplasm</keyword>
<dbReference type="PROSITE" id="PS50110">
    <property type="entry name" value="RESPONSE_REGULATORY"/>
    <property type="match status" value="1"/>
</dbReference>
<dbReference type="EMBL" id="CP155447">
    <property type="protein sequence ID" value="XBH04798.1"/>
    <property type="molecule type" value="Genomic_DNA"/>
</dbReference>
<dbReference type="AlphaFoldDB" id="A0AAU7CIG8"/>
<dbReference type="GO" id="GO:0008984">
    <property type="term" value="F:protein-glutamate methylesterase activity"/>
    <property type="evidence" value="ECO:0007669"/>
    <property type="project" value="UniProtKB-UniRule"/>
</dbReference>
<dbReference type="GO" id="GO:0008168">
    <property type="term" value="F:methyltransferase activity"/>
    <property type="evidence" value="ECO:0007669"/>
    <property type="project" value="UniProtKB-KW"/>
</dbReference>
<keyword evidence="5 7" id="KW-0597">Phosphoprotein</keyword>
<reference evidence="10" key="1">
    <citation type="submission" date="2024-05" db="EMBL/GenBank/DDBJ databases">
        <title>Planctomycetes of the genus Singulisphaera possess chitinolytic capabilities.</title>
        <authorList>
            <person name="Ivanova A."/>
        </authorList>
    </citation>
    <scope>NUCLEOTIDE SEQUENCE</scope>
    <source>
        <strain evidence="10">Ch08T</strain>
    </source>
</reference>
<dbReference type="GO" id="GO:0005737">
    <property type="term" value="C:cytoplasm"/>
    <property type="evidence" value="ECO:0007669"/>
    <property type="project" value="UniProtKB-SubCell"/>
</dbReference>
<organism evidence="10">
    <name type="scientific">Singulisphaera sp. Ch08</name>
    <dbReference type="NCBI Taxonomy" id="3120278"/>
    <lineage>
        <taxon>Bacteria</taxon>
        <taxon>Pseudomonadati</taxon>
        <taxon>Planctomycetota</taxon>
        <taxon>Planctomycetia</taxon>
        <taxon>Isosphaerales</taxon>
        <taxon>Isosphaeraceae</taxon>
        <taxon>Singulisphaera</taxon>
    </lineage>
</organism>
<comment type="subcellular location">
    <subcellularLocation>
        <location evidence="5">Cytoplasm</location>
    </subcellularLocation>
</comment>
<dbReference type="RefSeq" id="WP_406697594.1">
    <property type="nucleotide sequence ID" value="NZ_CP155447.1"/>
</dbReference>
<keyword evidence="2 5" id="KW-0145">Chemotaxis</keyword>
<evidence type="ECO:0000256" key="1">
    <source>
        <dbReference type="ARBA" id="ARBA00022490"/>
    </source>
</evidence>
<dbReference type="InterPro" id="IPR001789">
    <property type="entry name" value="Sig_transdc_resp-reg_receiver"/>
</dbReference>
<dbReference type="InterPro" id="IPR000673">
    <property type="entry name" value="Sig_transdc_resp-reg_Me-estase"/>
</dbReference>
<evidence type="ECO:0000256" key="3">
    <source>
        <dbReference type="ARBA" id="ARBA00022801"/>
    </source>
</evidence>
<name>A0AAU7CIG8_9BACT</name>
<feature type="modified residue" description="4-aspartylphosphate" evidence="5 7">
    <location>
        <position position="65"/>
    </location>
</feature>
<protein>
    <recommendedName>
        <fullName evidence="5">Protein-glutamate methylesterase/protein-glutamine glutaminase</fullName>
        <ecNumber evidence="5">3.1.1.61</ecNumber>
        <ecNumber evidence="5">3.5.1.44</ecNumber>
    </recommendedName>
</protein>
<keyword evidence="10" id="KW-0808">Transferase</keyword>
<dbReference type="Pfam" id="PF01339">
    <property type="entry name" value="CheB_methylest"/>
    <property type="match status" value="1"/>
</dbReference>
<dbReference type="SUPFAM" id="SSF52172">
    <property type="entry name" value="CheY-like"/>
    <property type="match status" value="1"/>
</dbReference>
<feature type="active site" evidence="5 6">
    <location>
        <position position="182"/>
    </location>
</feature>
<feature type="active site" evidence="5 6">
    <location>
        <position position="306"/>
    </location>
</feature>
<feature type="domain" description="CheB-type methylesterase" evidence="9">
    <location>
        <begin position="170"/>
        <end position="364"/>
    </location>
</feature>
<evidence type="ECO:0000259" key="9">
    <source>
        <dbReference type="PROSITE" id="PS50122"/>
    </source>
</evidence>
<evidence type="ECO:0000256" key="6">
    <source>
        <dbReference type="PROSITE-ProRule" id="PRU00050"/>
    </source>
</evidence>
<dbReference type="GO" id="GO:0032259">
    <property type="term" value="P:methylation"/>
    <property type="evidence" value="ECO:0007669"/>
    <property type="project" value="UniProtKB-KW"/>
</dbReference>
<comment type="catalytic activity">
    <reaction evidence="4 5">
        <text>[protein]-L-glutamate 5-O-methyl ester + H2O = L-glutamyl-[protein] + methanol + H(+)</text>
        <dbReference type="Rhea" id="RHEA:23236"/>
        <dbReference type="Rhea" id="RHEA-COMP:10208"/>
        <dbReference type="Rhea" id="RHEA-COMP:10311"/>
        <dbReference type="ChEBI" id="CHEBI:15377"/>
        <dbReference type="ChEBI" id="CHEBI:15378"/>
        <dbReference type="ChEBI" id="CHEBI:17790"/>
        <dbReference type="ChEBI" id="CHEBI:29973"/>
        <dbReference type="ChEBI" id="CHEBI:82795"/>
        <dbReference type="EC" id="3.1.1.61"/>
    </reaction>
</comment>
<keyword evidence="3 5" id="KW-0378">Hydrolase</keyword>
<dbReference type="InterPro" id="IPR035909">
    <property type="entry name" value="CheB_C"/>
</dbReference>
<dbReference type="InterPro" id="IPR011006">
    <property type="entry name" value="CheY-like_superfamily"/>
</dbReference>
<evidence type="ECO:0000256" key="7">
    <source>
        <dbReference type="PROSITE-ProRule" id="PRU00169"/>
    </source>
</evidence>
<evidence type="ECO:0000256" key="4">
    <source>
        <dbReference type="ARBA" id="ARBA00048267"/>
    </source>
</evidence>
<proteinExistence type="inferred from homology"/>
<evidence type="ECO:0000256" key="5">
    <source>
        <dbReference type="HAMAP-Rule" id="MF_00099"/>
    </source>
</evidence>
<dbReference type="PROSITE" id="PS50122">
    <property type="entry name" value="CHEB"/>
    <property type="match status" value="1"/>
</dbReference>
<dbReference type="Gene3D" id="3.40.50.180">
    <property type="entry name" value="Methylesterase CheB, C-terminal domain"/>
    <property type="match status" value="1"/>
</dbReference>
<comment type="PTM">
    <text evidence="5">Phosphorylated by CheA. Phosphorylation of the N-terminal regulatory domain activates the methylesterase activity.</text>
</comment>
<dbReference type="EC" id="3.5.1.44" evidence="5"/>
<dbReference type="InterPro" id="IPR008248">
    <property type="entry name" value="CheB-like"/>
</dbReference>
<dbReference type="Gene3D" id="3.40.50.2300">
    <property type="match status" value="1"/>
</dbReference>
<comment type="function">
    <text evidence="5">Involved in chemotaxis. Part of a chemotaxis signal transduction system that modulates chemotaxis in response to various stimuli. Catalyzes the demethylation of specific methylglutamate residues introduced into the chemoreceptors (methyl-accepting chemotaxis proteins or MCP) by CheR. Also mediates the irreversible deamidation of specific glutamine residues to glutamic acid.</text>
</comment>
<keyword evidence="10" id="KW-0489">Methyltransferase</keyword>
<dbReference type="SUPFAM" id="SSF52738">
    <property type="entry name" value="Methylesterase CheB, C-terminal domain"/>
    <property type="match status" value="1"/>
</dbReference>
<dbReference type="PANTHER" id="PTHR42872:SF6">
    <property type="entry name" value="PROTEIN-GLUTAMATE METHYLESTERASE_PROTEIN-GLUTAMINE GLUTAMINASE"/>
    <property type="match status" value="1"/>
</dbReference>
<comment type="catalytic activity">
    <reaction evidence="5">
        <text>L-glutaminyl-[protein] + H2O = L-glutamyl-[protein] + NH4(+)</text>
        <dbReference type="Rhea" id="RHEA:16441"/>
        <dbReference type="Rhea" id="RHEA-COMP:10207"/>
        <dbReference type="Rhea" id="RHEA-COMP:10208"/>
        <dbReference type="ChEBI" id="CHEBI:15377"/>
        <dbReference type="ChEBI" id="CHEBI:28938"/>
        <dbReference type="ChEBI" id="CHEBI:29973"/>
        <dbReference type="ChEBI" id="CHEBI:30011"/>
        <dbReference type="EC" id="3.5.1.44"/>
    </reaction>
</comment>
<dbReference type="EC" id="3.1.1.61" evidence="5"/>